<reference evidence="1 2" key="1">
    <citation type="submission" date="2014-09" db="EMBL/GenBank/DDBJ databases">
        <authorList>
            <person name="Regsiter A."/>
        </authorList>
    </citation>
    <scope>NUCLEOTIDE SEQUENCE [LARGE SCALE GENOMIC DNA]</scope>
</reference>
<name>A0A0U5FH96_XANCI</name>
<dbReference type="EMBL" id="CCXZ01000166">
    <property type="protein sequence ID" value="CEG17847.1"/>
    <property type="molecule type" value="Genomic_DNA"/>
</dbReference>
<comment type="caution">
    <text evidence="1">The sequence shown here is derived from an EMBL/GenBank/DDBJ whole genome shotgun (WGS) entry which is preliminary data.</text>
</comment>
<dbReference type="AlphaFoldDB" id="A0A0U5FH96"/>
<accession>A0A0U5FH96</accession>
<proteinExistence type="predicted"/>
<evidence type="ECO:0000313" key="1">
    <source>
        <dbReference type="EMBL" id="CEG17847.1"/>
    </source>
</evidence>
<gene>
    <name evidence="1" type="ORF">XAC3562_70118</name>
</gene>
<organism evidence="1 2">
    <name type="scientific">Xanthomonas citri pv. citri</name>
    <dbReference type="NCBI Taxonomy" id="611301"/>
    <lineage>
        <taxon>Bacteria</taxon>
        <taxon>Pseudomonadati</taxon>
        <taxon>Pseudomonadota</taxon>
        <taxon>Gammaproteobacteria</taxon>
        <taxon>Lysobacterales</taxon>
        <taxon>Lysobacteraceae</taxon>
        <taxon>Xanthomonas</taxon>
    </lineage>
</organism>
<protein>
    <submittedName>
        <fullName evidence="1">Uncharacterized protein</fullName>
    </submittedName>
</protein>
<dbReference type="Proteomes" id="UP000052230">
    <property type="component" value="Unassembled WGS sequence"/>
</dbReference>
<keyword evidence="2" id="KW-1185">Reference proteome</keyword>
<evidence type="ECO:0000313" key="2">
    <source>
        <dbReference type="Proteomes" id="UP000052230"/>
    </source>
</evidence>
<sequence>MDEWYTPIPGTGRARLAVRAGVWSLLS</sequence>